<comment type="similarity">
    <text evidence="1">Belongs to the glutaredoxin family.</text>
</comment>
<dbReference type="PANTHER" id="PTHR33558:SF1">
    <property type="entry name" value="GLUTAREDOXIN-LIKE PROTEIN C5ORF63 HOMOLOG"/>
    <property type="match status" value="1"/>
</dbReference>
<keyword evidence="1" id="KW-0813">Transport</keyword>
<dbReference type="SUPFAM" id="SSF52833">
    <property type="entry name" value="Thioredoxin-like"/>
    <property type="match status" value="1"/>
</dbReference>
<dbReference type="Proteomes" id="UP001318040">
    <property type="component" value="Chromosome 57"/>
</dbReference>
<sequence>MWTLLRRAATVRGAAALGQRTAATSGDGPRLPVLTLFTRHPCVLCNEAKEVLKPFLHRVELEEVDIMHSAHSYWFQRYRYDIPVVHLDGRFVMEHRVHPGELERRLSALEQYRRDKAAAAGGSKGAAGGSKGAAGAAPSQNVA</sequence>
<dbReference type="InterPro" id="IPR036249">
    <property type="entry name" value="Thioredoxin-like_sf"/>
</dbReference>
<proteinExistence type="inferred from homology"/>
<evidence type="ECO:0000313" key="5">
    <source>
        <dbReference type="RefSeq" id="XP_032831866.1"/>
    </source>
</evidence>
<dbReference type="KEGG" id="pmrn:116937806"/>
<dbReference type="KEGG" id="pmrn:116955037"/>
<accession>A0AAJ7U8L9</accession>
<dbReference type="InterPro" id="IPR008554">
    <property type="entry name" value="Glutaredoxin-like"/>
</dbReference>
<dbReference type="GeneID" id="116955037"/>
<reference evidence="4 5" key="1">
    <citation type="submission" date="2025-04" db="UniProtKB">
        <authorList>
            <consortium name="RefSeq"/>
        </authorList>
    </citation>
    <scope>IDENTIFICATION</scope>
    <source>
        <tissue evidence="4 5">Sperm</tissue>
    </source>
</reference>
<protein>
    <recommendedName>
        <fullName evidence="1">Glutaredoxin-like protein</fullName>
    </recommendedName>
</protein>
<dbReference type="CTD" id="116955037"/>
<feature type="compositionally biased region" description="Gly residues" evidence="2">
    <location>
        <begin position="122"/>
        <end position="132"/>
    </location>
</feature>
<keyword evidence="1" id="KW-0249">Electron transport</keyword>
<gene>
    <name evidence="5" type="primary">LOC116955037</name>
    <name evidence="4" type="synonym">LOC116937806</name>
</gene>
<dbReference type="AlphaFoldDB" id="A0AAJ7U8L9"/>
<organism evidence="3 5">
    <name type="scientific">Petromyzon marinus</name>
    <name type="common">Sea lamprey</name>
    <dbReference type="NCBI Taxonomy" id="7757"/>
    <lineage>
        <taxon>Eukaryota</taxon>
        <taxon>Metazoa</taxon>
        <taxon>Chordata</taxon>
        <taxon>Craniata</taxon>
        <taxon>Vertebrata</taxon>
        <taxon>Cyclostomata</taxon>
        <taxon>Hyperoartia</taxon>
        <taxon>Petromyzontiformes</taxon>
        <taxon>Petromyzontidae</taxon>
        <taxon>Petromyzon</taxon>
    </lineage>
</organism>
<dbReference type="InterPro" id="IPR052565">
    <property type="entry name" value="Glutaredoxin-like_YDR286C"/>
</dbReference>
<evidence type="ECO:0000256" key="1">
    <source>
        <dbReference type="RuleBase" id="RU363082"/>
    </source>
</evidence>
<dbReference type="Pfam" id="PF05768">
    <property type="entry name" value="Glrx-like"/>
    <property type="match status" value="1"/>
</dbReference>
<keyword evidence="3" id="KW-1185">Reference proteome</keyword>
<evidence type="ECO:0000313" key="3">
    <source>
        <dbReference type="Proteomes" id="UP001318040"/>
    </source>
</evidence>
<feature type="region of interest" description="Disordered" evidence="2">
    <location>
        <begin position="117"/>
        <end position="143"/>
    </location>
</feature>
<dbReference type="PANTHER" id="PTHR33558">
    <property type="entry name" value="GLUTAREDOXIN-LIKE PROTEIN C5ORF63 HOMOLOG"/>
    <property type="match status" value="1"/>
</dbReference>
<evidence type="ECO:0000256" key="2">
    <source>
        <dbReference type="SAM" id="MobiDB-lite"/>
    </source>
</evidence>
<dbReference type="Gene3D" id="3.40.30.10">
    <property type="entry name" value="Glutaredoxin"/>
    <property type="match status" value="1"/>
</dbReference>
<dbReference type="RefSeq" id="XP_032800812.1">
    <property type="nucleotide sequence ID" value="XM_032944921.1"/>
</dbReference>
<name>A0AAJ7U8L9_PETMA</name>
<evidence type="ECO:0000313" key="4">
    <source>
        <dbReference type="RefSeq" id="XP_032800812.1"/>
    </source>
</evidence>
<dbReference type="RefSeq" id="XP_032831866.1">
    <property type="nucleotide sequence ID" value="XM_032975975.1"/>
</dbReference>